<dbReference type="RefSeq" id="WP_344693540.1">
    <property type="nucleotide sequence ID" value="NZ_BAABBF010000005.1"/>
</dbReference>
<organism evidence="1 2">
    <name type="scientific">Sphingomonas cynarae</name>
    <dbReference type="NCBI Taxonomy" id="930197"/>
    <lineage>
        <taxon>Bacteria</taxon>
        <taxon>Pseudomonadati</taxon>
        <taxon>Pseudomonadota</taxon>
        <taxon>Alphaproteobacteria</taxon>
        <taxon>Sphingomonadales</taxon>
        <taxon>Sphingomonadaceae</taxon>
        <taxon>Sphingomonas</taxon>
    </lineage>
</organism>
<gene>
    <name evidence="1" type="ORF">GCM10022268_23040</name>
</gene>
<dbReference type="Proteomes" id="UP001500523">
    <property type="component" value="Unassembled WGS sequence"/>
</dbReference>
<protein>
    <submittedName>
        <fullName evidence="1">Uncharacterized protein</fullName>
    </submittedName>
</protein>
<accession>A0ABP7E596</accession>
<reference evidence="2" key="1">
    <citation type="journal article" date="2019" name="Int. J. Syst. Evol. Microbiol.">
        <title>The Global Catalogue of Microorganisms (GCM) 10K type strain sequencing project: providing services to taxonomists for standard genome sequencing and annotation.</title>
        <authorList>
            <consortium name="The Broad Institute Genomics Platform"/>
            <consortium name="The Broad Institute Genome Sequencing Center for Infectious Disease"/>
            <person name="Wu L."/>
            <person name="Ma J."/>
        </authorList>
    </citation>
    <scope>NUCLEOTIDE SEQUENCE [LARGE SCALE GENOMIC DNA]</scope>
    <source>
        <strain evidence="2">JCM 17498</strain>
    </source>
</reference>
<name>A0ABP7E596_9SPHN</name>
<comment type="caution">
    <text evidence="1">The sequence shown here is derived from an EMBL/GenBank/DDBJ whole genome shotgun (WGS) entry which is preliminary data.</text>
</comment>
<evidence type="ECO:0000313" key="1">
    <source>
        <dbReference type="EMBL" id="GAA3713661.1"/>
    </source>
</evidence>
<keyword evidence="2" id="KW-1185">Reference proteome</keyword>
<sequence>MRERWTAIGLPVAALLIAAVQVPKGEETIGVATQELDGTIVLELRATTDGGVIGDALIRDRPGDRDYGTVARHVGPIPQGGSVFVKPFRER</sequence>
<dbReference type="EMBL" id="BAABBF010000005">
    <property type="protein sequence ID" value="GAA3713661.1"/>
    <property type="molecule type" value="Genomic_DNA"/>
</dbReference>
<evidence type="ECO:0000313" key="2">
    <source>
        <dbReference type="Proteomes" id="UP001500523"/>
    </source>
</evidence>
<proteinExistence type="predicted"/>